<reference evidence="2 3" key="1">
    <citation type="submission" date="2019-03" db="EMBL/GenBank/DDBJ databases">
        <title>Draft genome sequences of novel Actinobacteria.</title>
        <authorList>
            <person name="Sahin N."/>
            <person name="Ay H."/>
            <person name="Saygin H."/>
        </authorList>
    </citation>
    <scope>NUCLEOTIDE SEQUENCE [LARGE SCALE GENOMIC DNA]</scope>
    <source>
        <strain evidence="2 3">H3C3</strain>
    </source>
</reference>
<feature type="compositionally biased region" description="Basic and acidic residues" evidence="1">
    <location>
        <begin position="1"/>
        <end position="11"/>
    </location>
</feature>
<gene>
    <name evidence="2" type="ORF">E1298_01150</name>
</gene>
<organism evidence="2 3">
    <name type="scientific">Actinomadura rubrisoli</name>
    <dbReference type="NCBI Taxonomy" id="2530368"/>
    <lineage>
        <taxon>Bacteria</taxon>
        <taxon>Bacillati</taxon>
        <taxon>Actinomycetota</taxon>
        <taxon>Actinomycetes</taxon>
        <taxon>Streptosporangiales</taxon>
        <taxon>Thermomonosporaceae</taxon>
        <taxon>Actinomadura</taxon>
    </lineage>
</organism>
<accession>A0A4R5CCF4</accession>
<keyword evidence="3" id="KW-1185">Reference proteome</keyword>
<evidence type="ECO:0000256" key="1">
    <source>
        <dbReference type="SAM" id="MobiDB-lite"/>
    </source>
</evidence>
<proteinExistence type="predicted"/>
<dbReference type="Proteomes" id="UP000294513">
    <property type="component" value="Unassembled WGS sequence"/>
</dbReference>
<dbReference type="AlphaFoldDB" id="A0A4R5CCF4"/>
<protein>
    <submittedName>
        <fullName evidence="2">Uncharacterized protein</fullName>
    </submittedName>
</protein>
<comment type="caution">
    <text evidence="2">The sequence shown here is derived from an EMBL/GenBank/DDBJ whole genome shotgun (WGS) entry which is preliminary data.</text>
</comment>
<feature type="region of interest" description="Disordered" evidence="1">
    <location>
        <begin position="1"/>
        <end position="25"/>
    </location>
</feature>
<evidence type="ECO:0000313" key="3">
    <source>
        <dbReference type="Proteomes" id="UP000294513"/>
    </source>
</evidence>
<sequence>MADDLERARQLRERRRSTSPVGAFGPGIRRQSQITKVMDRVRQAERRNGLPTPERITVALDICGLYGPEVDEALGGQEPMVDEWEAGERVPTEEQLQALVCLTGFPINFFYLPPPPPVTGVWLCGEDGCKRLGDDSTT</sequence>
<dbReference type="RefSeq" id="WP_131888833.1">
    <property type="nucleotide sequence ID" value="NZ_SMKU01000002.1"/>
</dbReference>
<name>A0A4R5CCF4_9ACTN</name>
<evidence type="ECO:0000313" key="2">
    <source>
        <dbReference type="EMBL" id="TDD97671.1"/>
    </source>
</evidence>
<dbReference type="EMBL" id="SMKU01000002">
    <property type="protein sequence ID" value="TDD97671.1"/>
    <property type="molecule type" value="Genomic_DNA"/>
</dbReference>
<dbReference type="OrthoDB" id="4466030at2"/>